<gene>
    <name evidence="1" type="ORF">SAMN05421863_101427</name>
</gene>
<dbReference type="AlphaFoldDB" id="A0A1I4NBD5"/>
<dbReference type="RefSeq" id="WP_074904839.1">
    <property type="nucleotide sequence ID" value="NZ_FOUB01000014.1"/>
</dbReference>
<sequence>MSTLTYITQAEIKNAAKELDGKVLTRPALLVTDGLAMLYAVDVDIGQINPLKNVPIARANRNLLYAEVGAAVRLRRSESGRYEVVGFSQEQPGSFFRIPVTFPSFTFGNAGIITGINPASTPSVFQSGGIVIGTPIDNSLVGRPLTYEEFSQLGIYGLTPYGATGIFKGGVLQEIYS</sequence>
<keyword evidence="2" id="KW-1185">Reference proteome</keyword>
<evidence type="ECO:0000313" key="2">
    <source>
        <dbReference type="Proteomes" id="UP000183287"/>
    </source>
</evidence>
<accession>A0A1I4NBD5</accession>
<proteinExistence type="predicted"/>
<dbReference type="EMBL" id="FOUB01000014">
    <property type="protein sequence ID" value="SFM12844.1"/>
    <property type="molecule type" value="Genomic_DNA"/>
</dbReference>
<dbReference type="Proteomes" id="UP000183287">
    <property type="component" value="Unassembled WGS sequence"/>
</dbReference>
<dbReference type="OrthoDB" id="9180206at2"/>
<evidence type="ECO:0000313" key="1">
    <source>
        <dbReference type="EMBL" id="SFM12844.1"/>
    </source>
</evidence>
<reference evidence="2" key="1">
    <citation type="submission" date="2016-10" db="EMBL/GenBank/DDBJ databases">
        <authorList>
            <person name="Varghese N."/>
            <person name="Submissions S."/>
        </authorList>
    </citation>
    <scope>NUCLEOTIDE SEQUENCE [LARGE SCALE GENOMIC DNA]</scope>
    <source>
        <strain evidence="2">Nm44</strain>
    </source>
</reference>
<organism evidence="1 2">
    <name type="scientific">Nitrosomonas communis</name>
    <dbReference type="NCBI Taxonomy" id="44574"/>
    <lineage>
        <taxon>Bacteria</taxon>
        <taxon>Pseudomonadati</taxon>
        <taxon>Pseudomonadota</taxon>
        <taxon>Betaproteobacteria</taxon>
        <taxon>Nitrosomonadales</taxon>
        <taxon>Nitrosomonadaceae</taxon>
        <taxon>Nitrosomonas</taxon>
    </lineage>
</organism>
<name>A0A1I4NBD5_9PROT</name>
<protein>
    <submittedName>
        <fullName evidence="1">Uncharacterized protein</fullName>
    </submittedName>
</protein>